<dbReference type="Gene3D" id="1.10.260.40">
    <property type="entry name" value="lambda repressor-like DNA-binding domains"/>
    <property type="match status" value="1"/>
</dbReference>
<dbReference type="EMBL" id="JBHTLU010000022">
    <property type="protein sequence ID" value="MFD1222144.1"/>
    <property type="molecule type" value="Genomic_DNA"/>
</dbReference>
<dbReference type="SUPFAM" id="SSF47406">
    <property type="entry name" value="SinR repressor dimerisation domain-like"/>
    <property type="match status" value="1"/>
</dbReference>
<evidence type="ECO:0000259" key="2">
    <source>
        <dbReference type="PROSITE" id="PS50943"/>
    </source>
</evidence>
<dbReference type="Proteomes" id="UP001597180">
    <property type="component" value="Unassembled WGS sequence"/>
</dbReference>
<dbReference type="SMART" id="SM00530">
    <property type="entry name" value="HTH_XRE"/>
    <property type="match status" value="1"/>
</dbReference>
<evidence type="ECO:0000313" key="5">
    <source>
        <dbReference type="Proteomes" id="UP001597180"/>
    </source>
</evidence>
<dbReference type="PROSITE" id="PS50943">
    <property type="entry name" value="HTH_CROC1"/>
    <property type="match status" value="1"/>
</dbReference>
<dbReference type="SUPFAM" id="SSF47413">
    <property type="entry name" value="lambda repressor-like DNA-binding domains"/>
    <property type="match status" value="1"/>
</dbReference>
<dbReference type="InterPro" id="IPR050807">
    <property type="entry name" value="TransReg_Diox_bact_type"/>
</dbReference>
<evidence type="ECO:0000313" key="4">
    <source>
        <dbReference type="EMBL" id="MFD1222144.1"/>
    </source>
</evidence>
<comment type="caution">
    <text evidence="4">The sequence shown here is derived from an EMBL/GenBank/DDBJ whole genome shotgun (WGS) entry which is preliminary data.</text>
</comment>
<dbReference type="Pfam" id="PF08671">
    <property type="entry name" value="SinI"/>
    <property type="match status" value="1"/>
</dbReference>
<evidence type="ECO:0000256" key="1">
    <source>
        <dbReference type="ARBA" id="ARBA00023125"/>
    </source>
</evidence>
<feature type="domain" description="Sin" evidence="3">
    <location>
        <begin position="63"/>
        <end position="101"/>
    </location>
</feature>
<dbReference type="InterPro" id="IPR010982">
    <property type="entry name" value="Lambda_DNA-bd_dom_sf"/>
</dbReference>
<accession>A0ABW3UP87</accession>
<gene>
    <name evidence="4" type="ORF">ACFQ4B_18645</name>
</gene>
<dbReference type="InterPro" id="IPR010981">
    <property type="entry name" value="SinR/SinI_dimer_dom"/>
</dbReference>
<dbReference type="RefSeq" id="WP_079914529.1">
    <property type="nucleotide sequence ID" value="NZ_BAABJG010000045.1"/>
</dbReference>
<dbReference type="InterPro" id="IPR001387">
    <property type="entry name" value="Cro/C1-type_HTH"/>
</dbReference>
<dbReference type="PANTHER" id="PTHR46797">
    <property type="entry name" value="HTH-TYPE TRANSCRIPTIONAL REGULATOR"/>
    <property type="match status" value="1"/>
</dbReference>
<sequence length="110" mass="12725">MIGRRVKQLRMEKGLTLTELAEKAGVAKSYLSSIERDIQSNPSIQFLEKICAVLDVPIESFLHNKTTEHQDLDEEWVGLVREAMSSGVSKDQFMEFLQFNKWRNNNSHKE</sequence>
<organism evidence="4 5">
    <name type="scientific">Paenibacillus vulneris</name>
    <dbReference type="NCBI Taxonomy" id="1133364"/>
    <lineage>
        <taxon>Bacteria</taxon>
        <taxon>Bacillati</taxon>
        <taxon>Bacillota</taxon>
        <taxon>Bacilli</taxon>
        <taxon>Bacillales</taxon>
        <taxon>Paenibacillaceae</taxon>
        <taxon>Paenibacillus</taxon>
    </lineage>
</organism>
<reference evidence="5" key="1">
    <citation type="journal article" date="2019" name="Int. J. Syst. Evol. Microbiol.">
        <title>The Global Catalogue of Microorganisms (GCM) 10K type strain sequencing project: providing services to taxonomists for standard genome sequencing and annotation.</title>
        <authorList>
            <consortium name="The Broad Institute Genomics Platform"/>
            <consortium name="The Broad Institute Genome Sequencing Center for Infectious Disease"/>
            <person name="Wu L."/>
            <person name="Ma J."/>
        </authorList>
    </citation>
    <scope>NUCLEOTIDE SEQUENCE [LARGE SCALE GENOMIC DNA]</scope>
    <source>
        <strain evidence="5">CCUG 53270</strain>
    </source>
</reference>
<protein>
    <submittedName>
        <fullName evidence="4">Helix-turn-helix domain-containing protein</fullName>
    </submittedName>
</protein>
<feature type="domain" description="HTH cro/C1-type" evidence="2">
    <location>
        <begin position="6"/>
        <end position="61"/>
    </location>
</feature>
<dbReference type="InterPro" id="IPR036281">
    <property type="entry name" value="SinR/SinI_dimer_dom_sf"/>
</dbReference>
<dbReference type="Pfam" id="PF01381">
    <property type="entry name" value="HTH_3"/>
    <property type="match status" value="1"/>
</dbReference>
<dbReference type="PANTHER" id="PTHR46797:SF13">
    <property type="entry name" value="HTH-TYPE TRANSCRIPTIONAL REGULATOR SINR"/>
    <property type="match status" value="1"/>
</dbReference>
<dbReference type="CDD" id="cd00093">
    <property type="entry name" value="HTH_XRE"/>
    <property type="match status" value="1"/>
</dbReference>
<proteinExistence type="predicted"/>
<keyword evidence="1" id="KW-0238">DNA-binding</keyword>
<dbReference type="PROSITE" id="PS51500">
    <property type="entry name" value="SIN"/>
    <property type="match status" value="1"/>
</dbReference>
<keyword evidence="5" id="KW-1185">Reference proteome</keyword>
<name>A0ABW3UP87_9BACL</name>
<evidence type="ECO:0000259" key="3">
    <source>
        <dbReference type="PROSITE" id="PS51500"/>
    </source>
</evidence>